<dbReference type="GO" id="GO:0036440">
    <property type="term" value="F:citrate synthase activity"/>
    <property type="evidence" value="ECO:0007669"/>
    <property type="project" value="UniProtKB-EC"/>
</dbReference>
<dbReference type="PRINTS" id="PR00143">
    <property type="entry name" value="CITRTSNTHASE"/>
</dbReference>
<dbReference type="SUPFAM" id="SSF48256">
    <property type="entry name" value="Citrate synthase"/>
    <property type="match status" value="1"/>
</dbReference>
<dbReference type="OrthoDB" id="9800864at2"/>
<dbReference type="GO" id="GO:0006099">
    <property type="term" value="P:tricarboxylic acid cycle"/>
    <property type="evidence" value="ECO:0007669"/>
    <property type="project" value="UniProtKB-UniPathway"/>
</dbReference>
<gene>
    <name evidence="8" type="ORF">C7C46_14230</name>
</gene>
<dbReference type="FunFam" id="1.10.230.10:FF:000007">
    <property type="entry name" value="Citrate synthase"/>
    <property type="match status" value="1"/>
</dbReference>
<evidence type="ECO:0000256" key="3">
    <source>
        <dbReference type="ARBA" id="ARBA00022679"/>
    </source>
</evidence>
<dbReference type="InterPro" id="IPR019810">
    <property type="entry name" value="Citrate_synthase_AS"/>
</dbReference>
<comment type="pathway">
    <text evidence="1">Carbohydrate metabolism; tricarboxylic acid cycle.</text>
</comment>
<evidence type="ECO:0000313" key="9">
    <source>
        <dbReference type="Proteomes" id="UP000248039"/>
    </source>
</evidence>
<feature type="active site" evidence="6">
    <location>
        <position position="278"/>
    </location>
</feature>
<sequence>MNAATTAEAPAAAVQIEVPRGLKGVVVTETGLSDVRGTEGFYHYRQYSAIDLAQQCTLEEVWHLMLLGELPDAAQLAAFRARTVPLRRLPEALRPLLPALATATAGGGALGGLSAALSVAAADRGIRPLYDTTPEQRIEDALFATSLVPTLLTALHRLQHGEQPVEPREDLGYAANYLYMLTGQEPAPAEARAVEQYLISTVDHGFNASTFTSRVIASTGADLVACLLGGLGALSGPLHGGAPSRALDTLDAIGTPDRIDDWIRTRVLAGERIMGFGHPVYRTEDPRSRMLRGIAEGFGGDLVELAVTVEQRVEAILAELKPGRELHTNVEFYAGVVMHLCGLPREMFTPTFAAARAIGWSANILEQAADPKIIRPAARYTGIPAPQPVPAR</sequence>
<comment type="caution">
    <text evidence="8">The sequence shown here is derived from an EMBL/GenBank/DDBJ whole genome shotgun (WGS) entry which is preliminary data.</text>
</comment>
<dbReference type="InterPro" id="IPR024176">
    <property type="entry name" value="Citrate_synthase_bac-typ"/>
</dbReference>
<dbReference type="Gene3D" id="1.10.580.10">
    <property type="entry name" value="Citrate Synthase, domain 1"/>
    <property type="match status" value="1"/>
</dbReference>
<evidence type="ECO:0000256" key="2">
    <source>
        <dbReference type="ARBA" id="ARBA00010566"/>
    </source>
</evidence>
<dbReference type="PROSITE" id="PS00480">
    <property type="entry name" value="CITRATE_SYNTHASE"/>
    <property type="match status" value="1"/>
</dbReference>
<dbReference type="Pfam" id="PF00285">
    <property type="entry name" value="Citrate_synt"/>
    <property type="match status" value="1"/>
</dbReference>
<dbReference type="PANTHER" id="PTHR11739:SF23">
    <property type="entry name" value="CITRATE SYNTHASE 2-RELATED"/>
    <property type="match status" value="1"/>
</dbReference>
<dbReference type="UniPathway" id="UPA00223"/>
<dbReference type="PIRSF" id="PIRSF001369">
    <property type="entry name" value="Citrate_synth"/>
    <property type="match status" value="1"/>
</dbReference>
<evidence type="ECO:0000256" key="4">
    <source>
        <dbReference type="ARBA" id="ARBA00049288"/>
    </source>
</evidence>
<dbReference type="Gene3D" id="1.10.230.10">
    <property type="entry name" value="Cytochrome P450-Terp, domain 2"/>
    <property type="match status" value="1"/>
</dbReference>
<organism evidence="8 9">
    <name type="scientific">Streptomyces tateyamensis</name>
    <dbReference type="NCBI Taxonomy" id="565073"/>
    <lineage>
        <taxon>Bacteria</taxon>
        <taxon>Bacillati</taxon>
        <taxon>Actinomycetota</taxon>
        <taxon>Actinomycetes</taxon>
        <taxon>Kitasatosporales</taxon>
        <taxon>Streptomycetaceae</taxon>
        <taxon>Streptomyces</taxon>
    </lineage>
</organism>
<feature type="active site" evidence="6">
    <location>
        <position position="331"/>
    </location>
</feature>
<dbReference type="InterPro" id="IPR036969">
    <property type="entry name" value="Citrate_synthase_sf"/>
</dbReference>
<protein>
    <recommendedName>
        <fullName evidence="5">Citrate synthase</fullName>
    </recommendedName>
</protein>
<evidence type="ECO:0000256" key="5">
    <source>
        <dbReference type="PIRNR" id="PIRNR001369"/>
    </source>
</evidence>
<comment type="similarity">
    <text evidence="2 5 7">Belongs to the citrate synthase family.</text>
</comment>
<reference evidence="8 9" key="1">
    <citation type="submission" date="2018-03" db="EMBL/GenBank/DDBJ databases">
        <title>Bioinformatic expansion and discovery of thiopeptide antibiotics.</title>
        <authorList>
            <person name="Schwalen C.J."/>
            <person name="Hudson G.A."/>
            <person name="Mitchell D.A."/>
        </authorList>
    </citation>
    <scope>NUCLEOTIDE SEQUENCE [LARGE SCALE GENOMIC DNA]</scope>
    <source>
        <strain evidence="8 9">ATCC 21389</strain>
    </source>
</reference>
<evidence type="ECO:0000313" key="8">
    <source>
        <dbReference type="EMBL" id="PYC79575.1"/>
    </source>
</evidence>
<evidence type="ECO:0000256" key="7">
    <source>
        <dbReference type="RuleBase" id="RU003406"/>
    </source>
</evidence>
<dbReference type="AlphaFoldDB" id="A0A2V4N8P6"/>
<keyword evidence="3 5" id="KW-0808">Transferase</keyword>
<dbReference type="EMBL" id="PYBW01000043">
    <property type="protein sequence ID" value="PYC79575.1"/>
    <property type="molecule type" value="Genomic_DNA"/>
</dbReference>
<dbReference type="GO" id="GO:0005975">
    <property type="term" value="P:carbohydrate metabolic process"/>
    <property type="evidence" value="ECO:0007669"/>
    <property type="project" value="TreeGrafter"/>
</dbReference>
<dbReference type="RefSeq" id="WP_110669627.1">
    <property type="nucleotide sequence ID" value="NZ_PYBW01000043.1"/>
</dbReference>
<evidence type="ECO:0000256" key="1">
    <source>
        <dbReference type="ARBA" id="ARBA00005163"/>
    </source>
</evidence>
<evidence type="ECO:0000256" key="6">
    <source>
        <dbReference type="PIRSR" id="PIRSR001369-1"/>
    </source>
</evidence>
<dbReference type="PANTHER" id="PTHR11739">
    <property type="entry name" value="CITRATE SYNTHASE"/>
    <property type="match status" value="1"/>
</dbReference>
<name>A0A2V4N8P6_9ACTN</name>
<dbReference type="InterPro" id="IPR016142">
    <property type="entry name" value="Citrate_synth-like_lrg_a-sub"/>
</dbReference>
<comment type="catalytic activity">
    <reaction evidence="4">
        <text>oxaloacetate + acetyl-CoA + H2O = citrate + CoA + H(+)</text>
        <dbReference type="Rhea" id="RHEA:16845"/>
        <dbReference type="ChEBI" id="CHEBI:15377"/>
        <dbReference type="ChEBI" id="CHEBI:15378"/>
        <dbReference type="ChEBI" id="CHEBI:16452"/>
        <dbReference type="ChEBI" id="CHEBI:16947"/>
        <dbReference type="ChEBI" id="CHEBI:57287"/>
        <dbReference type="ChEBI" id="CHEBI:57288"/>
        <dbReference type="EC" id="2.3.3.16"/>
    </reaction>
</comment>
<dbReference type="InterPro" id="IPR016143">
    <property type="entry name" value="Citrate_synth-like_sm_a-sub"/>
</dbReference>
<dbReference type="InterPro" id="IPR002020">
    <property type="entry name" value="Citrate_synthase"/>
</dbReference>
<accession>A0A2V4N8P6</accession>
<dbReference type="GO" id="GO:0005829">
    <property type="term" value="C:cytosol"/>
    <property type="evidence" value="ECO:0007669"/>
    <property type="project" value="TreeGrafter"/>
</dbReference>
<dbReference type="Proteomes" id="UP000248039">
    <property type="component" value="Unassembled WGS sequence"/>
</dbReference>
<proteinExistence type="inferred from homology"/>
<keyword evidence="9" id="KW-1185">Reference proteome</keyword>